<evidence type="ECO:0008006" key="2">
    <source>
        <dbReference type="Google" id="ProtNLM"/>
    </source>
</evidence>
<comment type="caution">
    <text evidence="1">The sequence shown here is derived from an EMBL/GenBank/DDBJ whole genome shotgun (WGS) entry which is preliminary data.</text>
</comment>
<name>X1VLB4_9ZZZZ</name>
<dbReference type="AlphaFoldDB" id="X1VLB4"/>
<reference evidence="1" key="1">
    <citation type="journal article" date="2014" name="Front. Microbiol.">
        <title>High frequency of phylogenetically diverse reductive dehalogenase-homologous genes in deep subseafloor sedimentary metagenomes.</title>
        <authorList>
            <person name="Kawai M."/>
            <person name="Futagami T."/>
            <person name="Toyoda A."/>
            <person name="Takaki Y."/>
            <person name="Nishi S."/>
            <person name="Hori S."/>
            <person name="Arai W."/>
            <person name="Tsubouchi T."/>
            <person name="Morono Y."/>
            <person name="Uchiyama I."/>
            <person name="Ito T."/>
            <person name="Fujiyama A."/>
            <person name="Inagaki F."/>
            <person name="Takami H."/>
        </authorList>
    </citation>
    <scope>NUCLEOTIDE SEQUENCE</scope>
    <source>
        <strain evidence="1">Expedition CK06-06</strain>
    </source>
</reference>
<sequence length="221" mass="25322">MGKKFKPISGGTHGDHHALWIDPKNPLHLIDGNDGGIDITYDGGRNWNDIQHMALAEVYQIGFDMRKPYYVYCGLQDNGSWGGPSATYEYSGIRNEDWYFIGGGDGFYAQVDPSDHNTIYRNYQMNGLSRYDLRIKRGKTIRPIGMQKEPPYRFNWNSPIHISPHDPHPTSVCADDEVVISRMNGNISNRDSRKIIHQRKPAFPSIKRCEDAKFHPNKQEI</sequence>
<proteinExistence type="predicted"/>
<dbReference type="EMBL" id="BARW01034685">
    <property type="protein sequence ID" value="GAJ09035.1"/>
    <property type="molecule type" value="Genomic_DNA"/>
</dbReference>
<evidence type="ECO:0000313" key="1">
    <source>
        <dbReference type="EMBL" id="GAJ09035.1"/>
    </source>
</evidence>
<feature type="non-terminal residue" evidence="1">
    <location>
        <position position="221"/>
    </location>
</feature>
<organism evidence="1">
    <name type="scientific">marine sediment metagenome</name>
    <dbReference type="NCBI Taxonomy" id="412755"/>
    <lineage>
        <taxon>unclassified sequences</taxon>
        <taxon>metagenomes</taxon>
        <taxon>ecological metagenomes</taxon>
    </lineage>
</organism>
<gene>
    <name evidence="1" type="ORF">S12H4_54292</name>
</gene>
<dbReference type="Gene3D" id="2.130.10.10">
    <property type="entry name" value="YVTN repeat-like/Quinoprotein amine dehydrogenase"/>
    <property type="match status" value="1"/>
</dbReference>
<accession>X1VLB4</accession>
<protein>
    <recommendedName>
        <fullName evidence="2">Sortilin N-terminal domain-containing protein</fullName>
    </recommendedName>
</protein>
<dbReference type="InterPro" id="IPR015943">
    <property type="entry name" value="WD40/YVTN_repeat-like_dom_sf"/>
</dbReference>
<dbReference type="SUPFAM" id="SSF110296">
    <property type="entry name" value="Oligoxyloglucan reducing end-specific cellobiohydrolase"/>
    <property type="match status" value="1"/>
</dbReference>